<evidence type="ECO:0000313" key="2">
    <source>
        <dbReference type="Proteomes" id="UP001595898"/>
    </source>
</evidence>
<evidence type="ECO:0008006" key="3">
    <source>
        <dbReference type="Google" id="ProtNLM"/>
    </source>
</evidence>
<sequence length="161" mass="17365">MTQNPFTAVFDAQRTAVEQSQNLTHDALEAQKTSISAVSDAVQTSGAMFESNAELTKGAIHAYFDAMEASLPEEAADFDEARELVDESFDAATEAQSQSLEAVLDAMEESEAAYDEFAGNYSEVVDSSFDAFLEAHEQVEQNVTAVAENVEDAAEEFDVSA</sequence>
<gene>
    <name evidence="1" type="ORF">ACFO5R_06755</name>
</gene>
<evidence type="ECO:0000313" key="1">
    <source>
        <dbReference type="EMBL" id="MFC4541622.1"/>
    </source>
</evidence>
<dbReference type="RefSeq" id="WP_250139777.1">
    <property type="nucleotide sequence ID" value="NZ_JALIQP010000002.1"/>
</dbReference>
<dbReference type="EMBL" id="JBHSFA010000002">
    <property type="protein sequence ID" value="MFC4541622.1"/>
    <property type="molecule type" value="Genomic_DNA"/>
</dbReference>
<dbReference type="AlphaFoldDB" id="A0ABD5PM01"/>
<name>A0ABD5PM01_9EURY</name>
<reference evidence="1 2" key="1">
    <citation type="journal article" date="2019" name="Int. J. Syst. Evol. Microbiol.">
        <title>The Global Catalogue of Microorganisms (GCM) 10K type strain sequencing project: providing services to taxonomists for standard genome sequencing and annotation.</title>
        <authorList>
            <consortium name="The Broad Institute Genomics Platform"/>
            <consortium name="The Broad Institute Genome Sequencing Center for Infectious Disease"/>
            <person name="Wu L."/>
            <person name="Ma J."/>
        </authorList>
    </citation>
    <scope>NUCLEOTIDE SEQUENCE [LARGE SCALE GENOMIC DNA]</scope>
    <source>
        <strain evidence="1 2">WLHS5</strain>
    </source>
</reference>
<dbReference type="Proteomes" id="UP001595898">
    <property type="component" value="Unassembled WGS sequence"/>
</dbReference>
<protein>
    <recommendedName>
        <fullName evidence="3">Phasin protein</fullName>
    </recommendedName>
</protein>
<organism evidence="1 2">
    <name type="scientific">Halosolutus amylolyticus</name>
    <dbReference type="NCBI Taxonomy" id="2932267"/>
    <lineage>
        <taxon>Archaea</taxon>
        <taxon>Methanobacteriati</taxon>
        <taxon>Methanobacteriota</taxon>
        <taxon>Stenosarchaea group</taxon>
        <taxon>Halobacteria</taxon>
        <taxon>Halobacteriales</taxon>
        <taxon>Natrialbaceae</taxon>
        <taxon>Halosolutus</taxon>
    </lineage>
</organism>
<proteinExistence type="predicted"/>
<keyword evidence="2" id="KW-1185">Reference proteome</keyword>
<comment type="caution">
    <text evidence="1">The sequence shown here is derived from an EMBL/GenBank/DDBJ whole genome shotgun (WGS) entry which is preliminary data.</text>
</comment>
<accession>A0ABD5PM01</accession>